<sequence length="595" mass="65749">MLLGYFAFAIITLLGVEDADFFIDSRHTQLPIVNASIPTSSFFLFAPALGTALFVYFHFQLLKLWEALSVPAARIDGKPLAEHVAPWLINDFGLWLRTDDSTADRALSWLSNIVVFTLVFVAWPATLIVFWFRSFPAHDERTTLVIGTALVIALTALFQSILSAFSYLRLHRAYGGGSWHLVEVILITALALPIGTISWIATEDSREVWPISVFDRVAPAWMAAIRDSFTLWPADLTEVEIVLRPPGFLEYDVHRSQFRVQWCRQQGLSMEVCGPYVEWDTATPLHVVDARKKWCFKWELPGDCKTYVHTLDRNFDNAWSIERRAAINALESRNLRKADLRNAMLVLASLVGADLRRARLAGADLSWAELEGADLHAAQLTGAILSGAKLEGANLREADLEGAHLFEAELEGANLRAAKLNGADLRAARLAGADLRSAQLTGAALTWAELEGTNLRGAALMRANLQAAKLDGADLFEAGLAGADLRAAQLAGAYISRAKFASTDVKAATFSGAAFSSVNCIEMSNLVPDQIISAFGDGSVTLPDGWDWPRHWPRENLGEAFYGRWRYWREAQGLPWPPPGKAFERLARFEAIAPE</sequence>
<feature type="transmembrane region" description="Helical" evidence="1">
    <location>
        <begin position="42"/>
        <end position="59"/>
    </location>
</feature>
<keyword evidence="3" id="KW-1185">Reference proteome</keyword>
<dbReference type="PANTHER" id="PTHR14136:SF17">
    <property type="entry name" value="BTB_POZ DOMAIN-CONTAINING PROTEIN KCTD9"/>
    <property type="match status" value="1"/>
</dbReference>
<accession>A0A1A9EZZ8</accession>
<dbReference type="InterPro" id="IPR051082">
    <property type="entry name" value="Pentapeptide-BTB/POZ_domain"/>
</dbReference>
<feature type="transmembrane region" description="Helical" evidence="1">
    <location>
        <begin position="106"/>
        <end position="132"/>
    </location>
</feature>
<gene>
    <name evidence="2" type="ORF">A8C75_11715</name>
</gene>
<keyword evidence="1" id="KW-1133">Transmembrane helix</keyword>
<dbReference type="PANTHER" id="PTHR14136">
    <property type="entry name" value="BTB_POZ DOMAIN-CONTAINING PROTEIN KCTD9"/>
    <property type="match status" value="1"/>
</dbReference>
<dbReference type="Pfam" id="PF00805">
    <property type="entry name" value="Pentapeptide"/>
    <property type="match status" value="4"/>
</dbReference>
<dbReference type="STRING" id="1821621.A8C75_11715"/>
<dbReference type="InterPro" id="IPR001646">
    <property type="entry name" value="5peptide_repeat"/>
</dbReference>
<feature type="transmembrane region" description="Helical" evidence="1">
    <location>
        <begin position="180"/>
        <end position="201"/>
    </location>
</feature>
<proteinExistence type="predicted"/>
<dbReference type="AlphaFoldDB" id="A0A1A9EZZ8"/>
<reference evidence="2 3" key="2">
    <citation type="journal article" date="2018" name="Int. J. Syst. Evol. Microbiol.">
        <title>Marinobacterium aestuarii sp. nov., a benzene-degrading marine bacterium isolated from estuary sediment.</title>
        <authorList>
            <person name="Bae S.S."/>
            <person name="Jung J."/>
            <person name="Chung D."/>
            <person name="Baek K."/>
        </authorList>
    </citation>
    <scope>NUCLEOTIDE SEQUENCE [LARGE SCALE GENOMIC DNA]</scope>
    <source>
        <strain evidence="2 3">ST58-10</strain>
    </source>
</reference>
<protein>
    <submittedName>
        <fullName evidence="2">Uncharacterized protein</fullName>
    </submittedName>
</protein>
<feature type="transmembrane region" description="Helical" evidence="1">
    <location>
        <begin position="144"/>
        <end position="168"/>
    </location>
</feature>
<evidence type="ECO:0000313" key="3">
    <source>
        <dbReference type="Proteomes" id="UP000078070"/>
    </source>
</evidence>
<evidence type="ECO:0000256" key="1">
    <source>
        <dbReference type="SAM" id="Phobius"/>
    </source>
</evidence>
<dbReference type="SUPFAM" id="SSF141571">
    <property type="entry name" value="Pentapeptide repeat-like"/>
    <property type="match status" value="2"/>
</dbReference>
<dbReference type="Gene3D" id="2.160.20.80">
    <property type="entry name" value="E3 ubiquitin-protein ligase SopA"/>
    <property type="match status" value="1"/>
</dbReference>
<dbReference type="EMBL" id="CP015839">
    <property type="protein sequence ID" value="ANG63073.1"/>
    <property type="molecule type" value="Genomic_DNA"/>
</dbReference>
<dbReference type="RefSeq" id="WP_067382357.1">
    <property type="nucleotide sequence ID" value="NZ_CP015839.1"/>
</dbReference>
<dbReference type="OrthoDB" id="7932329at2"/>
<name>A0A1A9EZZ8_9GAMM</name>
<dbReference type="Proteomes" id="UP000078070">
    <property type="component" value="Chromosome"/>
</dbReference>
<keyword evidence="1" id="KW-0812">Transmembrane</keyword>
<keyword evidence="1" id="KW-0472">Membrane</keyword>
<dbReference type="KEGG" id="mars:A8C75_11715"/>
<reference evidence="3" key="1">
    <citation type="submission" date="2016-05" db="EMBL/GenBank/DDBJ databases">
        <authorList>
            <person name="Baek K."/>
            <person name="Yang S.-J."/>
        </authorList>
    </citation>
    <scope>NUCLEOTIDE SEQUENCE [LARGE SCALE GENOMIC DNA]</scope>
    <source>
        <strain evidence="3">ST58-10</strain>
    </source>
</reference>
<organism evidence="2 3">
    <name type="scientific">Marinobacterium aestuarii</name>
    <dbReference type="NCBI Taxonomy" id="1821621"/>
    <lineage>
        <taxon>Bacteria</taxon>
        <taxon>Pseudomonadati</taxon>
        <taxon>Pseudomonadota</taxon>
        <taxon>Gammaproteobacteria</taxon>
        <taxon>Oceanospirillales</taxon>
        <taxon>Oceanospirillaceae</taxon>
        <taxon>Marinobacterium</taxon>
    </lineage>
</organism>
<evidence type="ECO:0000313" key="2">
    <source>
        <dbReference type="EMBL" id="ANG63073.1"/>
    </source>
</evidence>